<dbReference type="GeneID" id="85314736"/>
<organism evidence="2 3">
    <name type="scientific">Phialemonium atrogriseum</name>
    <dbReference type="NCBI Taxonomy" id="1093897"/>
    <lineage>
        <taxon>Eukaryota</taxon>
        <taxon>Fungi</taxon>
        <taxon>Dikarya</taxon>
        <taxon>Ascomycota</taxon>
        <taxon>Pezizomycotina</taxon>
        <taxon>Sordariomycetes</taxon>
        <taxon>Sordariomycetidae</taxon>
        <taxon>Cephalothecales</taxon>
        <taxon>Cephalothecaceae</taxon>
        <taxon>Phialemonium</taxon>
    </lineage>
</organism>
<feature type="compositionally biased region" description="Basic residues" evidence="1">
    <location>
        <begin position="372"/>
        <end position="385"/>
    </location>
</feature>
<evidence type="ECO:0000313" key="3">
    <source>
        <dbReference type="Proteomes" id="UP001244011"/>
    </source>
</evidence>
<dbReference type="EMBL" id="MU839011">
    <property type="protein sequence ID" value="KAK1766446.1"/>
    <property type="molecule type" value="Genomic_DNA"/>
</dbReference>
<dbReference type="Proteomes" id="UP001244011">
    <property type="component" value="Unassembled WGS sequence"/>
</dbReference>
<protein>
    <submittedName>
        <fullName evidence="2">Uncharacterized protein</fullName>
    </submittedName>
</protein>
<accession>A0AAJ0C2J3</accession>
<dbReference type="RefSeq" id="XP_060282659.1">
    <property type="nucleotide sequence ID" value="XM_060431549.1"/>
</dbReference>
<evidence type="ECO:0000256" key="1">
    <source>
        <dbReference type="SAM" id="MobiDB-lite"/>
    </source>
</evidence>
<comment type="caution">
    <text evidence="2">The sequence shown here is derived from an EMBL/GenBank/DDBJ whole genome shotgun (WGS) entry which is preliminary data.</text>
</comment>
<proteinExistence type="predicted"/>
<keyword evidence="3" id="KW-1185">Reference proteome</keyword>
<feature type="compositionally biased region" description="Basic and acidic residues" evidence="1">
    <location>
        <begin position="410"/>
        <end position="434"/>
    </location>
</feature>
<evidence type="ECO:0000313" key="2">
    <source>
        <dbReference type="EMBL" id="KAK1766446.1"/>
    </source>
</evidence>
<name>A0AAJ0C2J3_9PEZI</name>
<gene>
    <name evidence="2" type="ORF">QBC33DRAFT_588591</name>
</gene>
<reference evidence="2" key="1">
    <citation type="submission" date="2023-06" db="EMBL/GenBank/DDBJ databases">
        <title>Genome-scale phylogeny and comparative genomics of the fungal order Sordariales.</title>
        <authorList>
            <consortium name="Lawrence Berkeley National Laboratory"/>
            <person name="Hensen N."/>
            <person name="Bonometti L."/>
            <person name="Westerberg I."/>
            <person name="Brannstrom I.O."/>
            <person name="Guillou S."/>
            <person name="Cros-Aarteil S."/>
            <person name="Calhoun S."/>
            <person name="Haridas S."/>
            <person name="Kuo A."/>
            <person name="Mondo S."/>
            <person name="Pangilinan J."/>
            <person name="Riley R."/>
            <person name="Labutti K."/>
            <person name="Andreopoulos B."/>
            <person name="Lipzen A."/>
            <person name="Chen C."/>
            <person name="Yanf M."/>
            <person name="Daum C."/>
            <person name="Ng V."/>
            <person name="Clum A."/>
            <person name="Steindorff A."/>
            <person name="Ohm R."/>
            <person name="Martin F."/>
            <person name="Silar P."/>
            <person name="Natvig D."/>
            <person name="Lalanne C."/>
            <person name="Gautier V."/>
            <person name="Ament-Velasquez S.L."/>
            <person name="Kruys A."/>
            <person name="Hutchinson M.I."/>
            <person name="Powell A.J."/>
            <person name="Barry K."/>
            <person name="Miller A.N."/>
            <person name="Grigoriev I.V."/>
            <person name="Debuchy R."/>
            <person name="Gladieux P."/>
            <person name="Thoren M.H."/>
            <person name="Johannesson H."/>
        </authorList>
    </citation>
    <scope>NUCLEOTIDE SEQUENCE</scope>
    <source>
        <strain evidence="2">8032-3</strain>
    </source>
</reference>
<feature type="region of interest" description="Disordered" evidence="1">
    <location>
        <begin position="369"/>
        <end position="434"/>
    </location>
</feature>
<sequence>MDGNPLSNGMPAMDKTTFPSGIPAMGDNPLSGSVPAAMEDLLLSKGFPAAADIPWPTDMPWRREPETPLSPFSKRLHLAMENEVRKHEARKLAEMEPTGQDTTGKGMIEMFQVDDDFDPFGPAVDAPEEDSEQEVSAEEEKVKAEHTRLLREWHRNHHLEHLYDGKRTPIGNVSKAIPIYLIIWFGSMWKTHVPFPGATLSMARLPRQPAEYPPPNPAYPLNNPPYLPPQIPQVLQIPQNISPPIDPVSLPPVSATMDVDNTPSVPLAALTADPEPNSWSATPAPAARRVVTRAARPTPVMVPAAAAGPAMAPAAAAAPGPFMMPVAAAPGPFLMPVAAPGAVMAPVAGPRRAVAPGMCPDCGYPMSNCCRGKGKKKDKPKKPRYRGPPGGKGQHNMGVVEPGKPKKVAPKVEKAEKTAEVAKDGTDAKDWVKK</sequence>
<dbReference type="AlphaFoldDB" id="A0AAJ0C2J3"/>